<dbReference type="InterPro" id="IPR009922">
    <property type="entry name" value="DUF1457"/>
</dbReference>
<organism evidence="1 2">
    <name type="scientific">Skermanella aerolata</name>
    <dbReference type="NCBI Taxonomy" id="393310"/>
    <lineage>
        <taxon>Bacteria</taxon>
        <taxon>Pseudomonadati</taxon>
        <taxon>Pseudomonadota</taxon>
        <taxon>Alphaproteobacteria</taxon>
        <taxon>Rhodospirillales</taxon>
        <taxon>Azospirillaceae</taxon>
        <taxon>Skermanella</taxon>
    </lineage>
</organism>
<dbReference type="Pfam" id="PF07310">
    <property type="entry name" value="PAS_5"/>
    <property type="match status" value="1"/>
</dbReference>
<evidence type="ECO:0000313" key="1">
    <source>
        <dbReference type="EMBL" id="GEO43638.1"/>
    </source>
</evidence>
<gene>
    <name evidence="1" type="ORF">SAE02_77860</name>
</gene>
<name>A0A512E4J6_9PROT</name>
<dbReference type="EMBL" id="BJYZ01000113">
    <property type="protein sequence ID" value="GEO43638.1"/>
    <property type="molecule type" value="Genomic_DNA"/>
</dbReference>
<accession>A0A512E4J6</accession>
<dbReference type="AlphaFoldDB" id="A0A512E4J6"/>
<comment type="caution">
    <text evidence="1">The sequence shown here is derived from an EMBL/GenBank/DDBJ whole genome shotgun (WGS) entry which is preliminary data.</text>
</comment>
<keyword evidence="2" id="KW-1185">Reference proteome</keyword>
<evidence type="ECO:0000313" key="2">
    <source>
        <dbReference type="Proteomes" id="UP000321523"/>
    </source>
</evidence>
<protein>
    <recommendedName>
        <fullName evidence="3">PAS domain-containing protein</fullName>
    </recommendedName>
</protein>
<sequence>MVTTVITSDQLGSIIIFNVSEHNLPDDGYLVPLLRLWCRRRGSAAAPTRSDLPAEDLVPWLGHLAVLEKIDVDFRFRLFGSLLTVSWQEDLTGQLLTDLPEPMAVLLGSVCRQCCATTQPALIQYAAPQRFGGRPRRDLLLPMVAGDGITQLMMASYDVPDPARSGIITTRHLLSCRLDGEH</sequence>
<evidence type="ECO:0008006" key="3">
    <source>
        <dbReference type="Google" id="ProtNLM"/>
    </source>
</evidence>
<dbReference type="OrthoDB" id="8479148at2"/>
<dbReference type="Proteomes" id="UP000321523">
    <property type="component" value="Unassembled WGS sequence"/>
</dbReference>
<reference evidence="1 2" key="1">
    <citation type="submission" date="2019-07" db="EMBL/GenBank/DDBJ databases">
        <title>Whole genome shotgun sequence of Skermanella aerolata NBRC 106429.</title>
        <authorList>
            <person name="Hosoyama A."/>
            <person name="Uohara A."/>
            <person name="Ohji S."/>
            <person name="Ichikawa N."/>
        </authorList>
    </citation>
    <scope>NUCLEOTIDE SEQUENCE [LARGE SCALE GENOMIC DNA]</scope>
    <source>
        <strain evidence="1 2">NBRC 106429</strain>
    </source>
</reference>
<proteinExistence type="predicted"/>